<protein>
    <recommendedName>
        <fullName evidence="4">O-Antigen ligase</fullName>
    </recommendedName>
</protein>
<proteinExistence type="predicted"/>
<dbReference type="PATRIC" id="fig|273678.4.peg.1917"/>
<dbReference type="AlphaFoldDB" id="A0A0M2HRL1"/>
<feature type="transmembrane region" description="Helical" evidence="1">
    <location>
        <begin position="209"/>
        <end position="226"/>
    </location>
</feature>
<feature type="transmembrane region" description="Helical" evidence="1">
    <location>
        <begin position="280"/>
        <end position="300"/>
    </location>
</feature>
<reference evidence="2 3" key="1">
    <citation type="submission" date="2015-02" db="EMBL/GenBank/DDBJ databases">
        <title>Draft genome sequences of ten Microbacterium spp. with emphasis on heavy metal contaminated environments.</title>
        <authorList>
            <person name="Corretto E."/>
        </authorList>
    </citation>
    <scope>NUCLEOTIDE SEQUENCE [LARGE SCALE GENOMIC DNA]</scope>
    <source>
        <strain evidence="2 3">SA35</strain>
    </source>
</reference>
<dbReference type="Proteomes" id="UP000033900">
    <property type="component" value="Unassembled WGS sequence"/>
</dbReference>
<keyword evidence="1" id="KW-0812">Transmembrane</keyword>
<dbReference type="OrthoDB" id="3774626at2"/>
<sequence length="447" mass="48840">MPSLIASPSRSLIAATGQDASLEVETRVLPAWPVLTVLWGYPLFWLVGMLPFASVIMAIPMLALLIMRRRILIVPGILPWIGFVLWMIPSALMIDQLGRGVGLGVRFSQFLALAIIMVYIVNARSSLTPKRILNGLTFIWMFVIVGGYLGMLFPEVQLTMTIGRLLPDAISSNDYVSELVFPTLAEIQTPWGAAEPFVRPSAPFSYTNGWGAAMAVLTPIAIGNAIGHRTARAMWVLVITLVAAIPPAIATTNRGLFLGLAGAVVYVLFCLLIRGRLLAFFWVTTLGIAGAVILFLSGFLDGIVARQETVDTTEGRGNLYAETWERTLQSPILGYGAPRPSTWSEIYVGTQGAIWNAMFCFGLVGLFLFLGMIVMGAVRTFDAPNLSAVWIHASAVVTVFLSIFYGLDRQLVFVGIALAMLLREKYLGNSSYWTPQPMPFARAKNEE</sequence>
<dbReference type="STRING" id="273678.RS84_01914"/>
<feature type="transmembrane region" description="Helical" evidence="1">
    <location>
        <begin position="43"/>
        <end position="65"/>
    </location>
</feature>
<evidence type="ECO:0000313" key="3">
    <source>
        <dbReference type="Proteomes" id="UP000033900"/>
    </source>
</evidence>
<feature type="transmembrane region" description="Helical" evidence="1">
    <location>
        <begin position="233"/>
        <end position="250"/>
    </location>
</feature>
<gene>
    <name evidence="2" type="ORF">RS84_01914</name>
</gene>
<accession>A0A0M2HRL1</accession>
<evidence type="ECO:0008006" key="4">
    <source>
        <dbReference type="Google" id="ProtNLM"/>
    </source>
</evidence>
<feature type="transmembrane region" description="Helical" evidence="1">
    <location>
        <begin position="386"/>
        <end position="405"/>
    </location>
</feature>
<keyword evidence="1" id="KW-0472">Membrane</keyword>
<feature type="transmembrane region" description="Helical" evidence="1">
    <location>
        <begin position="100"/>
        <end position="121"/>
    </location>
</feature>
<dbReference type="RefSeq" id="WP_052676304.1">
    <property type="nucleotide sequence ID" value="NZ_JYJB01000009.1"/>
</dbReference>
<comment type="caution">
    <text evidence="2">The sequence shown here is derived from an EMBL/GenBank/DDBJ whole genome shotgun (WGS) entry which is preliminary data.</text>
</comment>
<feature type="transmembrane region" description="Helical" evidence="1">
    <location>
        <begin position="353"/>
        <end position="374"/>
    </location>
</feature>
<organism evidence="2 3">
    <name type="scientific">Microbacterium hydrocarbonoxydans</name>
    <dbReference type="NCBI Taxonomy" id="273678"/>
    <lineage>
        <taxon>Bacteria</taxon>
        <taxon>Bacillati</taxon>
        <taxon>Actinomycetota</taxon>
        <taxon>Actinomycetes</taxon>
        <taxon>Micrococcales</taxon>
        <taxon>Microbacteriaceae</taxon>
        <taxon>Microbacterium</taxon>
    </lineage>
</organism>
<keyword evidence="3" id="KW-1185">Reference proteome</keyword>
<evidence type="ECO:0000313" key="2">
    <source>
        <dbReference type="EMBL" id="KJL47129.1"/>
    </source>
</evidence>
<keyword evidence="1" id="KW-1133">Transmembrane helix</keyword>
<dbReference type="EMBL" id="JYJB01000009">
    <property type="protein sequence ID" value="KJL47129.1"/>
    <property type="molecule type" value="Genomic_DNA"/>
</dbReference>
<evidence type="ECO:0000256" key="1">
    <source>
        <dbReference type="SAM" id="Phobius"/>
    </source>
</evidence>
<feature type="transmembrane region" description="Helical" evidence="1">
    <location>
        <begin position="72"/>
        <end position="94"/>
    </location>
</feature>
<feature type="transmembrane region" description="Helical" evidence="1">
    <location>
        <begin position="256"/>
        <end position="273"/>
    </location>
</feature>
<name>A0A0M2HRL1_9MICO</name>
<feature type="transmembrane region" description="Helical" evidence="1">
    <location>
        <begin position="133"/>
        <end position="153"/>
    </location>
</feature>